<dbReference type="InterPro" id="IPR032801">
    <property type="entry name" value="PXL2A/B/C"/>
</dbReference>
<keyword evidence="1" id="KW-0732">Signal</keyword>
<feature type="chain" id="PRO_5013165212" description="Thioredoxin-like fold domain-containing protein" evidence="1">
    <location>
        <begin position="23"/>
        <end position="294"/>
    </location>
</feature>
<sequence>MKLHAFIHCLTAAFSGTALTDAYQPLSGVRVASVQNADPSGKPTEIDVGEWLSTGKRCVVFGTYAADFNAIEYGQRLRYYWPKLQESGVEKCSFILNCQPEAAKLLKEVIDLPDSIELWVDNEGKAGRAFGVERGWLPENNDINPFLKLFGMLFGLGAWATLPAVIGGYIGNPFVAQPWIEDALAVGQRKGRWPDTALELNADGSVKANKFTELPWVGAWPRRPLELATLRLQSMIGISLSKWKDLAPDEAALEAGVLTQLGGCLIVSNDKPIYEWRDPGICAVVNFEDVLKKI</sequence>
<gene>
    <name evidence="2" type="ORF">FisN_1Hh095</name>
</gene>
<keyword evidence="3" id="KW-1185">Reference proteome</keyword>
<feature type="signal peptide" evidence="1">
    <location>
        <begin position="1"/>
        <end position="22"/>
    </location>
</feature>
<accession>A0A1Z5JDS7</accession>
<dbReference type="InParanoid" id="A0A1Z5JDS7"/>
<evidence type="ECO:0000313" key="3">
    <source>
        <dbReference type="Proteomes" id="UP000198406"/>
    </source>
</evidence>
<dbReference type="AlphaFoldDB" id="A0A1Z5JDS7"/>
<proteinExistence type="predicted"/>
<organism evidence="2 3">
    <name type="scientific">Fistulifera solaris</name>
    <name type="common">Oleaginous diatom</name>
    <dbReference type="NCBI Taxonomy" id="1519565"/>
    <lineage>
        <taxon>Eukaryota</taxon>
        <taxon>Sar</taxon>
        <taxon>Stramenopiles</taxon>
        <taxon>Ochrophyta</taxon>
        <taxon>Bacillariophyta</taxon>
        <taxon>Bacillariophyceae</taxon>
        <taxon>Bacillariophycidae</taxon>
        <taxon>Naviculales</taxon>
        <taxon>Naviculaceae</taxon>
        <taxon>Fistulifera</taxon>
    </lineage>
</organism>
<evidence type="ECO:0000256" key="1">
    <source>
        <dbReference type="SAM" id="SignalP"/>
    </source>
</evidence>
<protein>
    <recommendedName>
        <fullName evidence="4">Thioredoxin-like fold domain-containing protein</fullName>
    </recommendedName>
</protein>
<dbReference type="Pfam" id="PF13911">
    <property type="entry name" value="AhpC-TSA_2"/>
    <property type="match status" value="1"/>
</dbReference>
<dbReference type="OrthoDB" id="40334at2759"/>
<evidence type="ECO:0008006" key="4">
    <source>
        <dbReference type="Google" id="ProtNLM"/>
    </source>
</evidence>
<evidence type="ECO:0000313" key="2">
    <source>
        <dbReference type="EMBL" id="GAX12170.1"/>
    </source>
</evidence>
<comment type="caution">
    <text evidence="2">The sequence shown here is derived from an EMBL/GenBank/DDBJ whole genome shotgun (WGS) entry which is preliminary data.</text>
</comment>
<dbReference type="Proteomes" id="UP000198406">
    <property type="component" value="Unassembled WGS sequence"/>
</dbReference>
<dbReference type="EMBL" id="BDSP01000050">
    <property type="protein sequence ID" value="GAX12170.1"/>
    <property type="molecule type" value="Genomic_DNA"/>
</dbReference>
<name>A0A1Z5JDS7_FISSO</name>
<reference evidence="2 3" key="1">
    <citation type="journal article" date="2015" name="Plant Cell">
        <title>Oil accumulation by the oleaginous diatom Fistulifera solaris as revealed by the genome and transcriptome.</title>
        <authorList>
            <person name="Tanaka T."/>
            <person name="Maeda Y."/>
            <person name="Veluchamy A."/>
            <person name="Tanaka M."/>
            <person name="Abida H."/>
            <person name="Marechal E."/>
            <person name="Bowler C."/>
            <person name="Muto M."/>
            <person name="Sunaga Y."/>
            <person name="Tanaka M."/>
            <person name="Yoshino T."/>
            <person name="Taniguchi T."/>
            <person name="Fukuda Y."/>
            <person name="Nemoto M."/>
            <person name="Matsumoto M."/>
            <person name="Wong P.S."/>
            <person name="Aburatani S."/>
            <person name="Fujibuchi W."/>
        </authorList>
    </citation>
    <scope>NUCLEOTIDE SEQUENCE [LARGE SCALE GENOMIC DNA]</scope>
    <source>
        <strain evidence="2 3">JPCC DA0580</strain>
    </source>
</reference>